<comment type="function">
    <text evidence="1 16">Catalyzes the ATP dependent decarboxylation of (R)-5-diphosphomevalonate to form isopentenyl diphosphate (IPP). Functions in the mevalonate (MVA) pathway leading to isopentenyl diphosphate (IPP), a key precursor for the biosynthesis of isoprenoids and sterol synthesis.</text>
</comment>
<evidence type="ECO:0000313" key="20">
    <source>
        <dbReference type="Proteomes" id="UP001461498"/>
    </source>
</evidence>
<evidence type="ECO:0000256" key="3">
    <source>
        <dbReference type="ARBA" id="ARBA00012296"/>
    </source>
</evidence>
<dbReference type="Pfam" id="PF18376">
    <property type="entry name" value="MDD_C"/>
    <property type="match status" value="1"/>
</dbReference>
<keyword evidence="6 15" id="KW-0547">Nucleotide-binding</keyword>
<comment type="catalytic activity">
    <reaction evidence="14 15 16">
        <text>(R)-5-diphosphomevalonate + ATP = isopentenyl diphosphate + ADP + phosphate + CO2</text>
        <dbReference type="Rhea" id="RHEA:23732"/>
        <dbReference type="ChEBI" id="CHEBI:16526"/>
        <dbReference type="ChEBI" id="CHEBI:30616"/>
        <dbReference type="ChEBI" id="CHEBI:43474"/>
        <dbReference type="ChEBI" id="CHEBI:57557"/>
        <dbReference type="ChEBI" id="CHEBI:128769"/>
        <dbReference type="ChEBI" id="CHEBI:456216"/>
        <dbReference type="EC" id="4.1.1.33"/>
    </reaction>
</comment>
<evidence type="ECO:0000256" key="16">
    <source>
        <dbReference type="RuleBase" id="RU363086"/>
    </source>
</evidence>
<keyword evidence="10 15" id="KW-0443">Lipid metabolism</keyword>
<evidence type="ECO:0000259" key="18">
    <source>
        <dbReference type="Pfam" id="PF22700"/>
    </source>
</evidence>
<dbReference type="GO" id="GO:0006695">
    <property type="term" value="P:cholesterol biosynthetic process"/>
    <property type="evidence" value="ECO:0007669"/>
    <property type="project" value="UniProtKB-KW"/>
</dbReference>
<keyword evidence="16" id="KW-0152">Cholesterol biosynthesis</keyword>
<dbReference type="NCBIfam" id="TIGR01240">
    <property type="entry name" value="mevDPdecarb"/>
    <property type="match status" value="1"/>
</dbReference>
<keyword evidence="16" id="KW-0153">Cholesterol metabolism</keyword>
<dbReference type="FunFam" id="3.30.230.10:FF:000080">
    <property type="entry name" value="Diphosphomevalonate decarboxylase"/>
    <property type="match status" value="1"/>
</dbReference>
<evidence type="ECO:0000259" key="17">
    <source>
        <dbReference type="Pfam" id="PF18376"/>
    </source>
</evidence>
<dbReference type="PIRSF" id="PIRSF015950">
    <property type="entry name" value="Mev_P_decrbx"/>
    <property type="match status" value="1"/>
</dbReference>
<dbReference type="SUPFAM" id="SSF55060">
    <property type="entry name" value="GHMP Kinase, C-terminal domain"/>
    <property type="match status" value="1"/>
</dbReference>
<evidence type="ECO:0000256" key="4">
    <source>
        <dbReference type="ARBA" id="ARBA00019335"/>
    </source>
</evidence>
<sequence length="400" mass="44607">MVLITCKAPVNIAVIKYWGKRDERLILPLNDSVSATLSTDQMCAMTTIYSSADLIKDRIWLNGREESFENPRLLACLNEIRKKAAEKAKKNGVVDGEDKSKWKIHVCSENNFPTAAGLASSAAGYACFVYCLAKVLDVNCEISSLARLGSGSACRSIFGGFVRWHRGVKEDGSDSLAEQIVPASHWPTLRILILVVSDHKKKVASTSGMKRSVETSELLKYRVSTVVPLRTEKIIKAIQKKDFNEFAEITMKDSNQFHSVCLDTYPPAVYMNDVSYSIVDFVHSYNKFKGNTLLAYTFDAGPNACLFLEEENLTEVIEHIKQTFPPAKDEENFIRGFSLSKKKAVDKDATLPTFSVHERGLLKYIMITKLGEAPTVVSEPTLHLLDENGLPKNNINQNNN</sequence>
<feature type="domain" description="Mvd1 C-terminal" evidence="17">
    <location>
        <begin position="191"/>
        <end position="377"/>
    </location>
</feature>
<dbReference type="GO" id="GO:0005524">
    <property type="term" value="F:ATP binding"/>
    <property type="evidence" value="ECO:0007669"/>
    <property type="project" value="UniProtKB-UniRule"/>
</dbReference>
<dbReference type="InterPro" id="IPR041431">
    <property type="entry name" value="Mvd1_C"/>
</dbReference>
<dbReference type="InterPro" id="IPR029765">
    <property type="entry name" value="Mev_diP_decarb"/>
</dbReference>
<comment type="similarity">
    <text evidence="2 15 16">Belongs to the diphosphomevalonate decarboxylase family.</text>
</comment>
<keyword evidence="9 16" id="KW-0756">Sterol biosynthesis</keyword>
<dbReference type="InterPro" id="IPR036554">
    <property type="entry name" value="GHMP_kinase_C_sf"/>
</dbReference>
<keyword evidence="20" id="KW-1185">Reference proteome</keyword>
<comment type="pathway">
    <text evidence="16">Steroid biosynthesis; cholesterol biosynthesis.</text>
</comment>
<feature type="domain" description="Diphosphomevalonate decarboxylase-like N-terminal" evidence="18">
    <location>
        <begin position="8"/>
        <end position="177"/>
    </location>
</feature>
<dbReference type="InterPro" id="IPR014721">
    <property type="entry name" value="Ribsml_uS5_D2-typ_fold_subgr"/>
</dbReference>
<keyword evidence="13 15" id="KW-0456">Lyase</keyword>
<evidence type="ECO:0000256" key="9">
    <source>
        <dbReference type="ARBA" id="ARBA00023011"/>
    </source>
</evidence>
<comment type="caution">
    <text evidence="19">The sequence shown here is derived from an EMBL/GenBank/DDBJ whole genome shotgun (WGS) entry which is preliminary data.</text>
</comment>
<dbReference type="Proteomes" id="UP001461498">
    <property type="component" value="Unassembled WGS sequence"/>
</dbReference>
<dbReference type="GO" id="GO:0019287">
    <property type="term" value="P:isopentenyl diphosphate biosynthetic process, mevalonate pathway"/>
    <property type="evidence" value="ECO:0007669"/>
    <property type="project" value="UniProtKB-UniRule"/>
</dbReference>
<keyword evidence="12 16" id="KW-0753">Steroid metabolism</keyword>
<evidence type="ECO:0000256" key="13">
    <source>
        <dbReference type="ARBA" id="ARBA00023239"/>
    </source>
</evidence>
<dbReference type="Gene3D" id="3.30.70.890">
    <property type="entry name" value="GHMP kinase, C-terminal domain"/>
    <property type="match status" value="1"/>
</dbReference>
<evidence type="ECO:0000256" key="14">
    <source>
        <dbReference type="ARBA" id="ARBA00048154"/>
    </source>
</evidence>
<dbReference type="Pfam" id="PF22700">
    <property type="entry name" value="MVD-like_N"/>
    <property type="match status" value="1"/>
</dbReference>
<dbReference type="GO" id="GO:0005829">
    <property type="term" value="C:cytosol"/>
    <property type="evidence" value="ECO:0007669"/>
    <property type="project" value="InterPro"/>
</dbReference>
<evidence type="ECO:0000256" key="7">
    <source>
        <dbReference type="ARBA" id="ARBA00022840"/>
    </source>
</evidence>
<dbReference type="Gene3D" id="3.30.230.10">
    <property type="match status" value="1"/>
</dbReference>
<dbReference type="SUPFAM" id="SSF54211">
    <property type="entry name" value="Ribosomal protein S5 domain 2-like"/>
    <property type="match status" value="1"/>
</dbReference>
<evidence type="ECO:0000256" key="12">
    <source>
        <dbReference type="ARBA" id="ARBA00023221"/>
    </source>
</evidence>
<dbReference type="InterPro" id="IPR020568">
    <property type="entry name" value="Ribosomal_Su5_D2-typ_SF"/>
</dbReference>
<keyword evidence="5 16" id="KW-0444">Lipid biosynthesis</keyword>
<reference evidence="19 20" key="1">
    <citation type="submission" date="2022-12" db="EMBL/GenBank/DDBJ databases">
        <title>Chromosome-level genome assembly of true bugs.</title>
        <authorList>
            <person name="Ma L."/>
            <person name="Li H."/>
        </authorList>
    </citation>
    <scope>NUCLEOTIDE SEQUENCE [LARGE SCALE GENOMIC DNA]</scope>
    <source>
        <strain evidence="19">Lab_2022b</strain>
    </source>
</reference>
<protein>
    <recommendedName>
        <fullName evidence="4 15">Diphosphomevalonate decarboxylase</fullName>
        <ecNumber evidence="3 15">4.1.1.33</ecNumber>
    </recommendedName>
</protein>
<dbReference type="FunFam" id="3.30.70.890:FF:000005">
    <property type="entry name" value="Diphosphomevalonate decarboxylase"/>
    <property type="match status" value="1"/>
</dbReference>
<keyword evidence="7 15" id="KW-0067">ATP-binding</keyword>
<dbReference type="InterPro" id="IPR053859">
    <property type="entry name" value="MVD-like_N"/>
</dbReference>
<keyword evidence="8 16" id="KW-0752">Steroid biosynthesis</keyword>
<proteinExistence type="inferred from homology"/>
<evidence type="ECO:0000256" key="6">
    <source>
        <dbReference type="ARBA" id="ARBA00022741"/>
    </source>
</evidence>
<dbReference type="InterPro" id="IPR005935">
    <property type="entry name" value="Mev_decarb"/>
</dbReference>
<dbReference type="GO" id="GO:0004163">
    <property type="term" value="F:diphosphomevalonate decarboxylase activity"/>
    <property type="evidence" value="ECO:0007669"/>
    <property type="project" value="UniProtKB-UniRule"/>
</dbReference>
<dbReference type="AlphaFoldDB" id="A0AAW1CUC6"/>
<dbReference type="EC" id="4.1.1.33" evidence="3 15"/>
<evidence type="ECO:0000256" key="1">
    <source>
        <dbReference type="ARBA" id="ARBA00003812"/>
    </source>
</evidence>
<dbReference type="PANTHER" id="PTHR10977:SF3">
    <property type="entry name" value="DIPHOSPHOMEVALONATE DECARBOXYLASE"/>
    <property type="match status" value="1"/>
</dbReference>
<dbReference type="EMBL" id="JAPXFL010000011">
    <property type="protein sequence ID" value="KAK9499845.1"/>
    <property type="molecule type" value="Genomic_DNA"/>
</dbReference>
<evidence type="ECO:0000256" key="8">
    <source>
        <dbReference type="ARBA" id="ARBA00022955"/>
    </source>
</evidence>
<evidence type="ECO:0000256" key="5">
    <source>
        <dbReference type="ARBA" id="ARBA00022516"/>
    </source>
</evidence>
<evidence type="ECO:0000256" key="2">
    <source>
        <dbReference type="ARBA" id="ARBA00008831"/>
    </source>
</evidence>
<accession>A0AAW1CUC6</accession>
<dbReference type="PANTHER" id="PTHR10977">
    <property type="entry name" value="DIPHOSPHOMEVALONATE DECARBOXYLASE"/>
    <property type="match status" value="1"/>
</dbReference>
<evidence type="ECO:0000313" key="19">
    <source>
        <dbReference type="EMBL" id="KAK9499845.1"/>
    </source>
</evidence>
<evidence type="ECO:0000256" key="10">
    <source>
        <dbReference type="ARBA" id="ARBA00023098"/>
    </source>
</evidence>
<organism evidence="19 20">
    <name type="scientific">Rhynocoris fuscipes</name>
    <dbReference type="NCBI Taxonomy" id="488301"/>
    <lineage>
        <taxon>Eukaryota</taxon>
        <taxon>Metazoa</taxon>
        <taxon>Ecdysozoa</taxon>
        <taxon>Arthropoda</taxon>
        <taxon>Hexapoda</taxon>
        <taxon>Insecta</taxon>
        <taxon>Pterygota</taxon>
        <taxon>Neoptera</taxon>
        <taxon>Paraneoptera</taxon>
        <taxon>Hemiptera</taxon>
        <taxon>Heteroptera</taxon>
        <taxon>Panheteroptera</taxon>
        <taxon>Cimicomorpha</taxon>
        <taxon>Reduviidae</taxon>
        <taxon>Harpactorinae</taxon>
        <taxon>Harpactorini</taxon>
        <taxon>Rhynocoris</taxon>
    </lineage>
</organism>
<evidence type="ECO:0000256" key="11">
    <source>
        <dbReference type="ARBA" id="ARBA00023166"/>
    </source>
</evidence>
<gene>
    <name evidence="19" type="ORF">O3M35_002806</name>
</gene>
<evidence type="ECO:0000256" key="15">
    <source>
        <dbReference type="PIRNR" id="PIRNR015950"/>
    </source>
</evidence>
<name>A0AAW1CUC6_9HEMI</name>
<keyword evidence="11 16" id="KW-1207">Sterol metabolism</keyword>